<dbReference type="EMBL" id="BAAAQD010000023">
    <property type="protein sequence ID" value="GAA1553534.1"/>
    <property type="molecule type" value="Genomic_DNA"/>
</dbReference>
<dbReference type="Proteomes" id="UP001501470">
    <property type="component" value="Unassembled WGS sequence"/>
</dbReference>
<feature type="domain" description="DUF7489" evidence="1">
    <location>
        <begin position="17"/>
        <end position="80"/>
    </location>
</feature>
<dbReference type="Pfam" id="PF24315">
    <property type="entry name" value="DUF7489"/>
    <property type="match status" value="1"/>
</dbReference>
<sequence>MTAAKWSFTRGNSMRTNENAWSGTVAKKSRGLLDGSNLYRRLKVRLDDGTHVDVKVDRDLWSQLEVGDRVVKPEGGQPRRG</sequence>
<proteinExistence type="predicted"/>
<dbReference type="InterPro" id="IPR055912">
    <property type="entry name" value="DUF7489"/>
</dbReference>
<accession>A0ABP4N356</accession>
<comment type="caution">
    <text evidence="2">The sequence shown here is derived from an EMBL/GenBank/DDBJ whole genome shotgun (WGS) entry which is preliminary data.</text>
</comment>
<evidence type="ECO:0000313" key="3">
    <source>
        <dbReference type="Proteomes" id="UP001501470"/>
    </source>
</evidence>
<evidence type="ECO:0000259" key="1">
    <source>
        <dbReference type="Pfam" id="PF24315"/>
    </source>
</evidence>
<name>A0ABP4N356_9ACTN</name>
<keyword evidence="3" id="KW-1185">Reference proteome</keyword>
<reference evidence="3" key="1">
    <citation type="journal article" date="2019" name="Int. J. Syst. Evol. Microbiol.">
        <title>The Global Catalogue of Microorganisms (GCM) 10K type strain sequencing project: providing services to taxonomists for standard genome sequencing and annotation.</title>
        <authorList>
            <consortium name="The Broad Institute Genomics Platform"/>
            <consortium name="The Broad Institute Genome Sequencing Center for Infectious Disease"/>
            <person name="Wu L."/>
            <person name="Ma J."/>
        </authorList>
    </citation>
    <scope>NUCLEOTIDE SEQUENCE [LARGE SCALE GENOMIC DNA]</scope>
    <source>
        <strain evidence="3">JCM 15933</strain>
    </source>
</reference>
<evidence type="ECO:0000313" key="2">
    <source>
        <dbReference type="EMBL" id="GAA1553534.1"/>
    </source>
</evidence>
<organism evidence="2 3">
    <name type="scientific">Dactylosporangium maewongense</name>
    <dbReference type="NCBI Taxonomy" id="634393"/>
    <lineage>
        <taxon>Bacteria</taxon>
        <taxon>Bacillati</taxon>
        <taxon>Actinomycetota</taxon>
        <taxon>Actinomycetes</taxon>
        <taxon>Micromonosporales</taxon>
        <taxon>Micromonosporaceae</taxon>
        <taxon>Dactylosporangium</taxon>
    </lineage>
</organism>
<protein>
    <recommendedName>
        <fullName evidence="1">DUF7489 domain-containing protein</fullName>
    </recommendedName>
</protein>
<gene>
    <name evidence="2" type="ORF">GCM10009827_087830</name>
</gene>